<feature type="transmembrane region" description="Helical" evidence="1">
    <location>
        <begin position="34"/>
        <end position="54"/>
    </location>
</feature>
<evidence type="ECO:0000313" key="2">
    <source>
        <dbReference type="EMBL" id="KAF6166929.1"/>
    </source>
</evidence>
<name>A0A7J7NI70_9MAGN</name>
<sequence>MGSFLSYSIASYDIFCGPGEDVEFLLPRPSLPRVIFASMIIYYLSIFFLSRVIISTSSDFLFFD</sequence>
<comment type="caution">
    <text evidence="2">The sequence shown here is derived from an EMBL/GenBank/DDBJ whole genome shotgun (WGS) entry which is preliminary data.</text>
</comment>
<evidence type="ECO:0000256" key="1">
    <source>
        <dbReference type="SAM" id="Phobius"/>
    </source>
</evidence>
<keyword evidence="3" id="KW-1185">Reference proteome</keyword>
<dbReference type="AlphaFoldDB" id="A0A7J7NI70"/>
<keyword evidence="1" id="KW-0812">Transmembrane</keyword>
<organism evidence="2 3">
    <name type="scientific">Kingdonia uniflora</name>
    <dbReference type="NCBI Taxonomy" id="39325"/>
    <lineage>
        <taxon>Eukaryota</taxon>
        <taxon>Viridiplantae</taxon>
        <taxon>Streptophyta</taxon>
        <taxon>Embryophyta</taxon>
        <taxon>Tracheophyta</taxon>
        <taxon>Spermatophyta</taxon>
        <taxon>Magnoliopsida</taxon>
        <taxon>Ranunculales</taxon>
        <taxon>Circaeasteraceae</taxon>
        <taxon>Kingdonia</taxon>
    </lineage>
</organism>
<proteinExistence type="predicted"/>
<reference evidence="2 3" key="1">
    <citation type="journal article" date="2020" name="IScience">
        <title>Genome Sequencing of the Endangered Kingdonia uniflora (Circaeasteraceae, Ranunculales) Reveals Potential Mechanisms of Evolutionary Specialization.</title>
        <authorList>
            <person name="Sun Y."/>
            <person name="Deng T."/>
            <person name="Zhang A."/>
            <person name="Moore M.J."/>
            <person name="Landis J.B."/>
            <person name="Lin N."/>
            <person name="Zhang H."/>
            <person name="Zhang X."/>
            <person name="Huang J."/>
            <person name="Zhang X."/>
            <person name="Sun H."/>
            <person name="Wang H."/>
        </authorList>
    </citation>
    <scope>NUCLEOTIDE SEQUENCE [LARGE SCALE GENOMIC DNA]</scope>
    <source>
        <strain evidence="2">TB1705</strain>
        <tissue evidence="2">Leaf</tissue>
    </source>
</reference>
<dbReference type="EMBL" id="JACGCM010000768">
    <property type="protein sequence ID" value="KAF6166929.1"/>
    <property type="molecule type" value="Genomic_DNA"/>
</dbReference>
<gene>
    <name evidence="2" type="ORF">GIB67_037442</name>
</gene>
<protein>
    <submittedName>
        <fullName evidence="2">Uncharacterized protein</fullName>
    </submittedName>
</protein>
<keyword evidence="1" id="KW-1133">Transmembrane helix</keyword>
<dbReference type="Proteomes" id="UP000541444">
    <property type="component" value="Unassembled WGS sequence"/>
</dbReference>
<accession>A0A7J7NI70</accession>
<keyword evidence="1" id="KW-0472">Membrane</keyword>
<evidence type="ECO:0000313" key="3">
    <source>
        <dbReference type="Proteomes" id="UP000541444"/>
    </source>
</evidence>